<dbReference type="InterPro" id="IPR002376">
    <property type="entry name" value="Formyl_transf_N"/>
</dbReference>
<dbReference type="Proteomes" id="UP000503278">
    <property type="component" value="Chromosome"/>
</dbReference>
<sequence>MRIVFMGTPDFAVASLEALLEAGCQIVGVVTAPDKPAGRGQKLKESAVKQYAVAQGLKVLQPEKLKNSEFLEELKSLQADLQVVVAFRMLPEAVWNMPAKGTINLHASLLPQYRGAAPINWAIINGEPESGVSTFFLKHEIDTGDLLFVEKVGIDPDVTAGEYHDRLMIKGAGLLVKTVKAIESGRYTEQPQEQLGDGQELKHAPKIFKEDCLIDWNQPVSKVYNRIRGLSPSPAAYTDLNDKTFKIYKAAKEQAQPTEHPGSYATDHKTYLKFACRDGYISVTDVQMEGKKRMGIEEFLRGVKL</sequence>
<dbReference type="NCBIfam" id="TIGR00460">
    <property type="entry name" value="fmt"/>
    <property type="match status" value="1"/>
</dbReference>
<dbReference type="EMBL" id="CP051682">
    <property type="protein sequence ID" value="QJD94788.1"/>
    <property type="molecule type" value="Genomic_DNA"/>
</dbReference>
<evidence type="ECO:0000313" key="8">
    <source>
        <dbReference type="EMBL" id="QJD94788.1"/>
    </source>
</evidence>
<dbReference type="InterPro" id="IPR041711">
    <property type="entry name" value="Met-tRNA-FMT_N"/>
</dbReference>
<keyword evidence="4 5" id="KW-0648">Protein biosynthesis</keyword>
<dbReference type="Gene3D" id="3.40.50.12230">
    <property type="match status" value="1"/>
</dbReference>
<evidence type="ECO:0000256" key="2">
    <source>
        <dbReference type="ARBA" id="ARBA00012261"/>
    </source>
</evidence>
<keyword evidence="3 5" id="KW-0808">Transferase</keyword>
<dbReference type="AlphaFoldDB" id="A0A7L5DX21"/>
<evidence type="ECO:0000256" key="5">
    <source>
        <dbReference type="HAMAP-Rule" id="MF_00182"/>
    </source>
</evidence>
<dbReference type="GO" id="GO:0004479">
    <property type="term" value="F:methionyl-tRNA formyltransferase activity"/>
    <property type="evidence" value="ECO:0007669"/>
    <property type="project" value="UniProtKB-UniRule"/>
</dbReference>
<comment type="catalytic activity">
    <reaction evidence="5">
        <text>L-methionyl-tRNA(fMet) + (6R)-10-formyltetrahydrofolate = N-formyl-L-methionyl-tRNA(fMet) + (6S)-5,6,7,8-tetrahydrofolate + H(+)</text>
        <dbReference type="Rhea" id="RHEA:24380"/>
        <dbReference type="Rhea" id="RHEA-COMP:9952"/>
        <dbReference type="Rhea" id="RHEA-COMP:9953"/>
        <dbReference type="ChEBI" id="CHEBI:15378"/>
        <dbReference type="ChEBI" id="CHEBI:57453"/>
        <dbReference type="ChEBI" id="CHEBI:78530"/>
        <dbReference type="ChEBI" id="CHEBI:78844"/>
        <dbReference type="ChEBI" id="CHEBI:195366"/>
        <dbReference type="EC" id="2.1.2.9"/>
    </reaction>
</comment>
<evidence type="ECO:0000259" key="7">
    <source>
        <dbReference type="Pfam" id="PF02911"/>
    </source>
</evidence>
<comment type="similarity">
    <text evidence="1 5">Belongs to the Fmt family.</text>
</comment>
<proteinExistence type="inferred from homology"/>
<dbReference type="RefSeq" id="WP_169605805.1">
    <property type="nucleotide sequence ID" value="NZ_CP051682.1"/>
</dbReference>
<evidence type="ECO:0000256" key="1">
    <source>
        <dbReference type="ARBA" id="ARBA00010699"/>
    </source>
</evidence>
<organism evidence="8 9">
    <name type="scientific">Mucilaginibacter robiniae</name>
    <dbReference type="NCBI Taxonomy" id="2728022"/>
    <lineage>
        <taxon>Bacteria</taxon>
        <taxon>Pseudomonadati</taxon>
        <taxon>Bacteroidota</taxon>
        <taxon>Sphingobacteriia</taxon>
        <taxon>Sphingobacteriales</taxon>
        <taxon>Sphingobacteriaceae</taxon>
        <taxon>Mucilaginibacter</taxon>
    </lineage>
</organism>
<dbReference type="PANTHER" id="PTHR11138">
    <property type="entry name" value="METHIONYL-TRNA FORMYLTRANSFERASE"/>
    <property type="match status" value="1"/>
</dbReference>
<accession>A0A7L5DX21</accession>
<dbReference type="CDD" id="cd08646">
    <property type="entry name" value="FMT_core_Met-tRNA-FMT_N"/>
    <property type="match status" value="1"/>
</dbReference>
<dbReference type="InterPro" id="IPR036477">
    <property type="entry name" value="Formyl_transf_N_sf"/>
</dbReference>
<feature type="binding site" evidence="5">
    <location>
        <begin position="108"/>
        <end position="111"/>
    </location>
    <ligand>
        <name>(6S)-5,6,7,8-tetrahydrofolate</name>
        <dbReference type="ChEBI" id="CHEBI:57453"/>
    </ligand>
</feature>
<dbReference type="Pfam" id="PF00551">
    <property type="entry name" value="Formyl_trans_N"/>
    <property type="match status" value="1"/>
</dbReference>
<dbReference type="HAMAP" id="MF_00182">
    <property type="entry name" value="Formyl_trans"/>
    <property type="match status" value="1"/>
</dbReference>
<dbReference type="SUPFAM" id="SSF53328">
    <property type="entry name" value="Formyltransferase"/>
    <property type="match status" value="1"/>
</dbReference>
<dbReference type="InterPro" id="IPR044135">
    <property type="entry name" value="Met-tRNA-FMT_C"/>
</dbReference>
<keyword evidence="9" id="KW-1185">Reference proteome</keyword>
<evidence type="ECO:0000256" key="3">
    <source>
        <dbReference type="ARBA" id="ARBA00022679"/>
    </source>
</evidence>
<dbReference type="GO" id="GO:0005829">
    <property type="term" value="C:cytosol"/>
    <property type="evidence" value="ECO:0007669"/>
    <property type="project" value="TreeGrafter"/>
</dbReference>
<reference evidence="8 9" key="1">
    <citation type="submission" date="2020-04" db="EMBL/GenBank/DDBJ databases">
        <title>Genome sequencing of novel species.</title>
        <authorList>
            <person name="Heo J."/>
            <person name="Kim S.-J."/>
            <person name="Kim J.-S."/>
            <person name="Hong S.-B."/>
            <person name="Kwon S.-W."/>
        </authorList>
    </citation>
    <scope>NUCLEOTIDE SEQUENCE [LARGE SCALE GENOMIC DNA]</scope>
    <source>
        <strain evidence="8 9">F39-2</strain>
    </source>
</reference>
<dbReference type="CDD" id="cd08704">
    <property type="entry name" value="Met_tRNA_FMT_C"/>
    <property type="match status" value="1"/>
</dbReference>
<dbReference type="KEGG" id="mrob:HH214_02295"/>
<dbReference type="EC" id="2.1.2.9" evidence="2 5"/>
<feature type="domain" description="Formyl transferase C-terminal" evidence="7">
    <location>
        <begin position="206"/>
        <end position="303"/>
    </location>
</feature>
<dbReference type="Pfam" id="PF02911">
    <property type="entry name" value="Formyl_trans_C"/>
    <property type="match status" value="1"/>
</dbReference>
<dbReference type="InterPro" id="IPR005794">
    <property type="entry name" value="Fmt"/>
</dbReference>
<feature type="domain" description="Formyl transferase N-terminal" evidence="6">
    <location>
        <begin position="1"/>
        <end position="178"/>
    </location>
</feature>
<evidence type="ECO:0000259" key="6">
    <source>
        <dbReference type="Pfam" id="PF00551"/>
    </source>
</evidence>
<dbReference type="InterPro" id="IPR011034">
    <property type="entry name" value="Formyl_transferase-like_C_sf"/>
</dbReference>
<protein>
    <recommendedName>
        <fullName evidence="2 5">Methionyl-tRNA formyltransferase</fullName>
        <ecNumber evidence="2 5">2.1.2.9</ecNumber>
    </recommendedName>
</protein>
<gene>
    <name evidence="5" type="primary">fmt</name>
    <name evidence="8" type="ORF">HH214_02295</name>
</gene>
<evidence type="ECO:0000313" key="9">
    <source>
        <dbReference type="Proteomes" id="UP000503278"/>
    </source>
</evidence>
<dbReference type="SUPFAM" id="SSF50486">
    <property type="entry name" value="FMT C-terminal domain-like"/>
    <property type="match status" value="1"/>
</dbReference>
<evidence type="ECO:0000256" key="4">
    <source>
        <dbReference type="ARBA" id="ARBA00022917"/>
    </source>
</evidence>
<name>A0A7L5DX21_9SPHI</name>
<dbReference type="PANTHER" id="PTHR11138:SF5">
    <property type="entry name" value="METHIONYL-TRNA FORMYLTRANSFERASE, MITOCHONDRIAL"/>
    <property type="match status" value="1"/>
</dbReference>
<dbReference type="InterPro" id="IPR005793">
    <property type="entry name" value="Formyl_trans_C"/>
</dbReference>
<comment type="function">
    <text evidence="5">Attaches a formyl group to the free amino group of methionyl-tRNA(fMet). The formyl group appears to play a dual role in the initiator identity of N-formylmethionyl-tRNA by promoting its recognition by IF2 and preventing the misappropriation of this tRNA by the elongation apparatus.</text>
</comment>